<evidence type="ECO:0000313" key="1">
    <source>
        <dbReference type="EMBL" id="CAG8817323.1"/>
    </source>
</evidence>
<organism evidence="1 2">
    <name type="scientific">Racocetra persica</name>
    <dbReference type="NCBI Taxonomy" id="160502"/>
    <lineage>
        <taxon>Eukaryota</taxon>
        <taxon>Fungi</taxon>
        <taxon>Fungi incertae sedis</taxon>
        <taxon>Mucoromycota</taxon>
        <taxon>Glomeromycotina</taxon>
        <taxon>Glomeromycetes</taxon>
        <taxon>Diversisporales</taxon>
        <taxon>Gigasporaceae</taxon>
        <taxon>Racocetra</taxon>
    </lineage>
</organism>
<dbReference type="Proteomes" id="UP000789920">
    <property type="component" value="Unassembled WGS sequence"/>
</dbReference>
<sequence>MSEHIQELAKKMCTRCYCNKTIDNFLRASEDNSAYKDNDTCNQCAEKKKSKRQENLIVSKKTKRETVQTSNATSNDPGITTSTNVDVIVPNVSNIASDNFSSAMFDNSATITPEVSNITIDDFSSIISNNSNTIIPNDSSSSLYDESEHDVQSDTNLEVMMYDLDELNEIITKKFEDAEIFDDPVNLALEVELSQDLLSEFSLDQQSLANITDLKAIEMRFRHLASLLTIPLESGSGYYWEIRKIYLNSKNKKFSGSATAYLG</sequence>
<accession>A0ACA9S192</accession>
<feature type="non-terminal residue" evidence="1">
    <location>
        <position position="263"/>
    </location>
</feature>
<reference evidence="1" key="1">
    <citation type="submission" date="2021-06" db="EMBL/GenBank/DDBJ databases">
        <authorList>
            <person name="Kallberg Y."/>
            <person name="Tangrot J."/>
            <person name="Rosling A."/>
        </authorList>
    </citation>
    <scope>NUCLEOTIDE SEQUENCE</scope>
    <source>
        <strain evidence="1">MA461A</strain>
    </source>
</reference>
<comment type="caution">
    <text evidence="1">The sequence shown here is derived from an EMBL/GenBank/DDBJ whole genome shotgun (WGS) entry which is preliminary data.</text>
</comment>
<dbReference type="EMBL" id="CAJVQC010079684">
    <property type="protein sequence ID" value="CAG8817323.1"/>
    <property type="molecule type" value="Genomic_DNA"/>
</dbReference>
<protein>
    <submittedName>
        <fullName evidence="1">30223_t:CDS:1</fullName>
    </submittedName>
</protein>
<gene>
    <name evidence="1" type="ORF">RPERSI_LOCUS24655</name>
</gene>
<keyword evidence="2" id="KW-1185">Reference proteome</keyword>
<evidence type="ECO:0000313" key="2">
    <source>
        <dbReference type="Proteomes" id="UP000789920"/>
    </source>
</evidence>
<proteinExistence type="predicted"/>
<name>A0ACA9S192_9GLOM</name>